<evidence type="ECO:0000313" key="3">
    <source>
        <dbReference type="Proteomes" id="UP000320293"/>
    </source>
</evidence>
<dbReference type="InterPro" id="IPR042095">
    <property type="entry name" value="SUMF_sf"/>
</dbReference>
<dbReference type="PANTHER" id="PTHR23150:SF19">
    <property type="entry name" value="FORMYLGLYCINE-GENERATING ENZYME"/>
    <property type="match status" value="1"/>
</dbReference>
<gene>
    <name evidence="2" type="ORF">EWV91_20390</name>
</gene>
<dbReference type="Pfam" id="PF03781">
    <property type="entry name" value="FGE-sulfatase"/>
    <property type="match status" value="1"/>
</dbReference>
<dbReference type="Proteomes" id="UP000320293">
    <property type="component" value="Unassembled WGS sequence"/>
</dbReference>
<dbReference type="Gene3D" id="3.90.1580.10">
    <property type="entry name" value="paralog of FGE (formylglycine-generating enzyme)"/>
    <property type="match status" value="1"/>
</dbReference>
<dbReference type="GO" id="GO:0120147">
    <property type="term" value="F:formylglycine-generating oxidase activity"/>
    <property type="evidence" value="ECO:0007669"/>
    <property type="project" value="TreeGrafter"/>
</dbReference>
<comment type="caution">
    <text evidence="2">The sequence shown here is derived from an EMBL/GenBank/DDBJ whole genome shotgun (WGS) entry which is preliminary data.</text>
</comment>
<name>A0A552F682_MICAE</name>
<dbReference type="AlphaFoldDB" id="A0A552F682"/>
<dbReference type="PANTHER" id="PTHR23150">
    <property type="entry name" value="SULFATASE MODIFYING FACTOR 1, 2"/>
    <property type="match status" value="1"/>
</dbReference>
<feature type="domain" description="Sulfatase-modifying factor enzyme-like" evidence="1">
    <location>
        <begin position="42"/>
        <end position="281"/>
    </location>
</feature>
<dbReference type="InterPro" id="IPR051043">
    <property type="entry name" value="Sulfatase_Mod_Factor_Kinase"/>
</dbReference>
<organism evidence="2 3">
    <name type="scientific">Microcystis aeruginosa Ma_QC_Ca_00000000_S207</name>
    <dbReference type="NCBI Taxonomy" id="2486251"/>
    <lineage>
        <taxon>Bacteria</taxon>
        <taxon>Bacillati</taxon>
        <taxon>Cyanobacteriota</taxon>
        <taxon>Cyanophyceae</taxon>
        <taxon>Oscillatoriophycideae</taxon>
        <taxon>Chroococcales</taxon>
        <taxon>Microcystaceae</taxon>
        <taxon>Microcystis</taxon>
    </lineage>
</organism>
<protein>
    <submittedName>
        <fullName evidence="2">Formylglycine-generating enzyme family protein</fullName>
    </submittedName>
</protein>
<dbReference type="InterPro" id="IPR005532">
    <property type="entry name" value="SUMF_dom"/>
</dbReference>
<accession>A0A552F682</accession>
<evidence type="ECO:0000313" key="2">
    <source>
        <dbReference type="EMBL" id="TRU42222.1"/>
    </source>
</evidence>
<dbReference type="InterPro" id="IPR016187">
    <property type="entry name" value="CTDL_fold"/>
</dbReference>
<sequence length="288" mass="32893">MGEWLDFTDEVVTVNGKGEEIKREKVTNRGYKYFLSKKTFLEMISIPSGQYLIGAPKSELGWKLSQSPQSLVNVKAFCLSRYPITQRQWREVAKLEPVNIELNPYPAHFEGYDRPVEQINWWEAGEFCDRLSRLTGLNYRLPAEKEWEYACRGGTSTPFHFGPTISTDLANYSGVDWDYGGKVCSYGRYGEGSLGCDRRETTPVGMFAVANPFGLYDLHGNVREWCADYWRDNYEAATIEDRDRRVLRGGSWNDGPNKCRSAYRVKFLATAGLYDIGFRVVSDNSPSI</sequence>
<evidence type="ECO:0000259" key="1">
    <source>
        <dbReference type="Pfam" id="PF03781"/>
    </source>
</evidence>
<dbReference type="EMBL" id="SFBF01000381">
    <property type="protein sequence ID" value="TRU42222.1"/>
    <property type="molecule type" value="Genomic_DNA"/>
</dbReference>
<dbReference type="SUPFAM" id="SSF56436">
    <property type="entry name" value="C-type lectin-like"/>
    <property type="match status" value="1"/>
</dbReference>
<proteinExistence type="predicted"/>
<reference evidence="2 3" key="1">
    <citation type="submission" date="2019-01" db="EMBL/GenBank/DDBJ databases">
        <title>Coherence of Microcystis species and biogeography revealed through population genomics.</title>
        <authorList>
            <person name="Perez-Carrascal O.M."/>
            <person name="Terrat Y."/>
            <person name="Giani A."/>
            <person name="Fortin N."/>
            <person name="Tromas N."/>
            <person name="Shapiro B.J."/>
        </authorList>
    </citation>
    <scope>NUCLEOTIDE SEQUENCE [LARGE SCALE GENOMIC DNA]</scope>
    <source>
        <strain evidence="2">Ma_QC_Ca_00000000_S207</strain>
    </source>
</reference>